<accession>A0A7X1B889</accession>
<reference evidence="9 10" key="1">
    <citation type="submission" date="2020-07" db="EMBL/GenBank/DDBJ databases">
        <authorList>
            <person name="Feng X."/>
        </authorList>
    </citation>
    <scope>NUCLEOTIDE SEQUENCE [LARGE SCALE GENOMIC DNA]</scope>
    <source>
        <strain evidence="9 10">JCM23202</strain>
    </source>
</reference>
<keyword evidence="2 6" id="KW-0808">Transferase</keyword>
<sequence length="320" mass="34739">MSFRFIDLFAGIGGFRIGLERLGGECVFSSEIDKHAAATYARNFGHAPAGDITKIGAEEVPDHDLLCGGFPCQPFSVSGKRLGFEDARGTLFFEVMRLVSAKKPKAVFLENVANYVKHQNGETLRRTIDMLESAGYVAKWAVLNASDHGVPQARKRLYIVGIRNDLDGGKVFAFPEPTSAVVKLKDILLPTDSTNAQRILRDDITITKPDVSEISVRGPNKPIQIGYINKGGQGERIYSVEGHAITLSAHGGGAAAKTGAYLVDGVVRKLHPLECRRLMGFPDTYQIDPRSQQAYKQFGNAVVADVIEAVGKKLVPILTA</sequence>
<organism evidence="9 10">
    <name type="scientific">Pelagicoccus albus</name>
    <dbReference type="NCBI Taxonomy" id="415222"/>
    <lineage>
        <taxon>Bacteria</taxon>
        <taxon>Pseudomonadati</taxon>
        <taxon>Verrucomicrobiota</taxon>
        <taxon>Opitutia</taxon>
        <taxon>Puniceicoccales</taxon>
        <taxon>Pelagicoccaceae</taxon>
        <taxon>Pelagicoccus</taxon>
    </lineage>
</organism>
<feature type="active site" evidence="6">
    <location>
        <position position="72"/>
    </location>
</feature>
<evidence type="ECO:0000256" key="3">
    <source>
        <dbReference type="ARBA" id="ARBA00022691"/>
    </source>
</evidence>
<dbReference type="Gene3D" id="3.40.50.150">
    <property type="entry name" value="Vaccinia Virus protein VP39"/>
    <property type="match status" value="1"/>
</dbReference>
<dbReference type="SUPFAM" id="SSF53335">
    <property type="entry name" value="S-adenosyl-L-methionine-dependent methyltransferases"/>
    <property type="match status" value="1"/>
</dbReference>
<dbReference type="InterPro" id="IPR001525">
    <property type="entry name" value="C5_MeTfrase"/>
</dbReference>
<dbReference type="GO" id="GO:0009307">
    <property type="term" value="P:DNA restriction-modification system"/>
    <property type="evidence" value="ECO:0007669"/>
    <property type="project" value="UniProtKB-KW"/>
</dbReference>
<dbReference type="CDD" id="cd00315">
    <property type="entry name" value="Cyt_C5_DNA_methylase"/>
    <property type="match status" value="1"/>
</dbReference>
<dbReference type="PRINTS" id="PR00105">
    <property type="entry name" value="C5METTRFRASE"/>
</dbReference>
<dbReference type="Gene3D" id="3.90.120.10">
    <property type="entry name" value="DNA Methylase, subunit A, domain 2"/>
    <property type="match status" value="1"/>
</dbReference>
<evidence type="ECO:0000256" key="7">
    <source>
        <dbReference type="RuleBase" id="RU000416"/>
    </source>
</evidence>
<evidence type="ECO:0000256" key="2">
    <source>
        <dbReference type="ARBA" id="ARBA00022679"/>
    </source>
</evidence>
<keyword evidence="4" id="KW-0680">Restriction system</keyword>
<dbReference type="InterPro" id="IPR018117">
    <property type="entry name" value="C5_DNA_meth_AS"/>
</dbReference>
<evidence type="ECO:0000313" key="9">
    <source>
        <dbReference type="EMBL" id="MBC2607367.1"/>
    </source>
</evidence>
<evidence type="ECO:0000313" key="10">
    <source>
        <dbReference type="Proteomes" id="UP000526501"/>
    </source>
</evidence>
<dbReference type="PANTHER" id="PTHR46098:SF1">
    <property type="entry name" value="TRNA (CYTOSINE(38)-C(5))-METHYLTRANSFERASE"/>
    <property type="match status" value="1"/>
</dbReference>
<dbReference type="GO" id="GO:0003886">
    <property type="term" value="F:DNA (cytosine-5-)-methyltransferase activity"/>
    <property type="evidence" value="ECO:0007669"/>
    <property type="project" value="UniProtKB-EC"/>
</dbReference>
<dbReference type="PROSITE" id="PS51679">
    <property type="entry name" value="SAM_MT_C5"/>
    <property type="match status" value="1"/>
</dbReference>
<dbReference type="Proteomes" id="UP000526501">
    <property type="component" value="Unassembled WGS sequence"/>
</dbReference>
<comment type="catalytic activity">
    <reaction evidence="5 8">
        <text>a 2'-deoxycytidine in DNA + S-adenosyl-L-methionine = a 5-methyl-2'-deoxycytidine in DNA + S-adenosyl-L-homocysteine + H(+)</text>
        <dbReference type="Rhea" id="RHEA:13681"/>
        <dbReference type="Rhea" id="RHEA-COMP:11369"/>
        <dbReference type="Rhea" id="RHEA-COMP:11370"/>
        <dbReference type="ChEBI" id="CHEBI:15378"/>
        <dbReference type="ChEBI" id="CHEBI:57856"/>
        <dbReference type="ChEBI" id="CHEBI:59789"/>
        <dbReference type="ChEBI" id="CHEBI:85452"/>
        <dbReference type="ChEBI" id="CHEBI:85454"/>
        <dbReference type="EC" id="2.1.1.37"/>
    </reaction>
</comment>
<dbReference type="EMBL" id="JACHVC010000012">
    <property type="protein sequence ID" value="MBC2607367.1"/>
    <property type="molecule type" value="Genomic_DNA"/>
</dbReference>
<keyword evidence="1 6" id="KW-0489">Methyltransferase</keyword>
<gene>
    <name evidence="9" type="primary">dcm</name>
    <name evidence="9" type="ORF">H5P27_15045</name>
</gene>
<dbReference type="EC" id="2.1.1.37" evidence="8"/>
<keyword evidence="10" id="KW-1185">Reference proteome</keyword>
<dbReference type="NCBIfam" id="TIGR00675">
    <property type="entry name" value="dcm"/>
    <property type="match status" value="1"/>
</dbReference>
<dbReference type="PANTHER" id="PTHR46098">
    <property type="entry name" value="TRNA (CYTOSINE(38)-C(5))-METHYLTRANSFERASE"/>
    <property type="match status" value="1"/>
</dbReference>
<evidence type="ECO:0000256" key="8">
    <source>
        <dbReference type="RuleBase" id="RU000417"/>
    </source>
</evidence>
<evidence type="ECO:0000256" key="1">
    <source>
        <dbReference type="ARBA" id="ARBA00022603"/>
    </source>
</evidence>
<keyword evidence="3 6" id="KW-0949">S-adenosyl-L-methionine</keyword>
<comment type="similarity">
    <text evidence="6 7">Belongs to the class I-like SAM-binding methyltransferase superfamily. C5-methyltransferase family.</text>
</comment>
<dbReference type="InterPro" id="IPR050750">
    <property type="entry name" value="C5-MTase"/>
</dbReference>
<comment type="caution">
    <text evidence="9">The sequence shown here is derived from an EMBL/GenBank/DDBJ whole genome shotgun (WGS) entry which is preliminary data.</text>
</comment>
<dbReference type="AlphaFoldDB" id="A0A7X1B889"/>
<proteinExistence type="inferred from homology"/>
<dbReference type="RefSeq" id="WP_185661211.1">
    <property type="nucleotide sequence ID" value="NZ_CAWPOO010000012.1"/>
</dbReference>
<dbReference type="GO" id="GO:0032259">
    <property type="term" value="P:methylation"/>
    <property type="evidence" value="ECO:0007669"/>
    <property type="project" value="UniProtKB-KW"/>
</dbReference>
<name>A0A7X1B889_9BACT</name>
<dbReference type="Pfam" id="PF00145">
    <property type="entry name" value="DNA_methylase"/>
    <property type="match status" value="1"/>
</dbReference>
<evidence type="ECO:0000256" key="4">
    <source>
        <dbReference type="ARBA" id="ARBA00022747"/>
    </source>
</evidence>
<evidence type="ECO:0000256" key="5">
    <source>
        <dbReference type="ARBA" id="ARBA00047422"/>
    </source>
</evidence>
<dbReference type="PROSITE" id="PS00094">
    <property type="entry name" value="C5_MTASE_1"/>
    <property type="match status" value="1"/>
</dbReference>
<evidence type="ECO:0000256" key="6">
    <source>
        <dbReference type="PROSITE-ProRule" id="PRU01016"/>
    </source>
</evidence>
<dbReference type="InterPro" id="IPR029063">
    <property type="entry name" value="SAM-dependent_MTases_sf"/>
</dbReference>
<protein>
    <recommendedName>
        <fullName evidence="8">Cytosine-specific methyltransferase</fullName>
        <ecNumber evidence="8">2.1.1.37</ecNumber>
    </recommendedName>
</protein>